<feature type="transmembrane region" description="Helical" evidence="5">
    <location>
        <begin position="47"/>
        <end position="63"/>
    </location>
</feature>
<name>A0ABV7N6U1_9STAP</name>
<evidence type="ECO:0000256" key="1">
    <source>
        <dbReference type="ARBA" id="ARBA00004370"/>
    </source>
</evidence>
<keyword evidence="3 5" id="KW-1133">Transmembrane helix</keyword>
<evidence type="ECO:0000256" key="3">
    <source>
        <dbReference type="ARBA" id="ARBA00022989"/>
    </source>
</evidence>
<sequence length="89" mass="9899">MSEEKYTEVSSKPSWIILALLVIGFVNQSLVLLGHSPLPFSEGDMETLLVTGYNVIVGTIAWYKNMPTSKEGRIGTAVTRQLKKDRDTQ</sequence>
<evidence type="ECO:0000256" key="4">
    <source>
        <dbReference type="ARBA" id="ARBA00023136"/>
    </source>
</evidence>
<reference evidence="7" key="1">
    <citation type="journal article" date="2019" name="Int. J. Syst. Evol. Microbiol.">
        <title>The Global Catalogue of Microorganisms (GCM) 10K type strain sequencing project: providing services to taxonomists for standard genome sequencing and annotation.</title>
        <authorList>
            <consortium name="The Broad Institute Genomics Platform"/>
            <consortium name="The Broad Institute Genome Sequencing Center for Infectious Disease"/>
            <person name="Wu L."/>
            <person name="Ma J."/>
        </authorList>
    </citation>
    <scope>NUCLEOTIDE SEQUENCE [LARGE SCALE GENOMIC DNA]</scope>
    <source>
        <strain evidence="7">CCM 7756</strain>
    </source>
</reference>
<proteinExistence type="predicted"/>
<protein>
    <submittedName>
        <fullName evidence="6">Phage holin</fullName>
    </submittedName>
</protein>
<keyword evidence="7" id="KW-1185">Reference proteome</keyword>
<evidence type="ECO:0000256" key="2">
    <source>
        <dbReference type="ARBA" id="ARBA00022692"/>
    </source>
</evidence>
<dbReference type="InterPro" id="IPR006479">
    <property type="entry name" value="Holin"/>
</dbReference>
<dbReference type="EMBL" id="JBHRVQ010000001">
    <property type="protein sequence ID" value="MFC3389325.1"/>
    <property type="molecule type" value="Genomic_DNA"/>
</dbReference>
<comment type="subcellular location">
    <subcellularLocation>
        <location evidence="1">Membrane</location>
    </subcellularLocation>
</comment>
<keyword evidence="4 5" id="KW-0472">Membrane</keyword>
<keyword evidence="2 5" id="KW-0812">Transmembrane</keyword>
<gene>
    <name evidence="6" type="ORF">ACFOEO_12110</name>
</gene>
<accession>A0ABV7N6U1</accession>
<dbReference type="RefSeq" id="WP_380656306.1">
    <property type="nucleotide sequence ID" value="NZ_JBHRVQ010000001.1"/>
</dbReference>
<organism evidence="6 7">
    <name type="scientific">Salinicoccus sesuvii</name>
    <dbReference type="NCBI Taxonomy" id="868281"/>
    <lineage>
        <taxon>Bacteria</taxon>
        <taxon>Bacillati</taxon>
        <taxon>Bacillota</taxon>
        <taxon>Bacilli</taxon>
        <taxon>Bacillales</taxon>
        <taxon>Staphylococcaceae</taxon>
        <taxon>Salinicoccus</taxon>
    </lineage>
</organism>
<dbReference type="Pfam" id="PF04688">
    <property type="entry name" value="Holin_SPP1"/>
    <property type="match status" value="1"/>
</dbReference>
<evidence type="ECO:0000256" key="5">
    <source>
        <dbReference type="SAM" id="Phobius"/>
    </source>
</evidence>
<evidence type="ECO:0000313" key="7">
    <source>
        <dbReference type="Proteomes" id="UP001595637"/>
    </source>
</evidence>
<evidence type="ECO:0000313" key="6">
    <source>
        <dbReference type="EMBL" id="MFC3389325.1"/>
    </source>
</evidence>
<feature type="transmembrane region" description="Helical" evidence="5">
    <location>
        <begin position="15"/>
        <end position="35"/>
    </location>
</feature>
<comment type="caution">
    <text evidence="6">The sequence shown here is derived from an EMBL/GenBank/DDBJ whole genome shotgun (WGS) entry which is preliminary data.</text>
</comment>
<dbReference type="Proteomes" id="UP001595637">
    <property type="component" value="Unassembled WGS sequence"/>
</dbReference>